<evidence type="ECO:0000313" key="7">
    <source>
        <dbReference type="EMBL" id="RTE11248.1"/>
    </source>
</evidence>
<evidence type="ECO:0000256" key="1">
    <source>
        <dbReference type="ARBA" id="ARBA00023015"/>
    </source>
</evidence>
<accession>A0A430JJQ7</accession>
<dbReference type="PANTHER" id="PTHR43280">
    <property type="entry name" value="ARAC-FAMILY TRANSCRIPTIONAL REGULATOR"/>
    <property type="match status" value="1"/>
</dbReference>
<protein>
    <submittedName>
        <fullName evidence="7">Response regulator</fullName>
    </submittedName>
</protein>
<sequence length="352" mass="40675">MSFHEIRSVAMIKQILIVDDEPMVRMGIAKLVRQCNPDFRAGVAANGVEALEQIARQRPDIMLTDIRMPKMDGLALCKQIHEMKVNIPIVVISGYDDFAYAQKCLTYGVKEYLLKPVTEHELYPVLNKLLVQQDVQAPFSFYKMEEWLERVEAAIMTANFETLAGLLQSWIQEEMTEGSQVDQWERVLTDGMKILVKKLNNHGFATFTANVSPEQFNTIACASQYLQTELFSLYNQLFQWRGGNQKSLFEEAKSYIDEHISEELSLEEVADKMGLAPTYFSYIFKKMTNQTFVQYRMHKRIELAKRLLEMPHYKVVDVGVTIGYQNYPYFTKIFKKVTGCSPTEYRSMLGIK</sequence>
<keyword evidence="8" id="KW-1185">Reference proteome</keyword>
<dbReference type="SMART" id="SM00342">
    <property type="entry name" value="HTH_ARAC"/>
    <property type="match status" value="1"/>
</dbReference>
<dbReference type="SUPFAM" id="SSF46689">
    <property type="entry name" value="Homeodomain-like"/>
    <property type="match status" value="2"/>
</dbReference>
<dbReference type="InterPro" id="IPR011006">
    <property type="entry name" value="CheY-like_superfamily"/>
</dbReference>
<keyword evidence="1" id="KW-0805">Transcription regulation</keyword>
<gene>
    <name evidence="7" type="ORF">EJQ19_02905</name>
</gene>
<evidence type="ECO:0000256" key="3">
    <source>
        <dbReference type="ARBA" id="ARBA00023163"/>
    </source>
</evidence>
<dbReference type="AlphaFoldDB" id="A0A430JJQ7"/>
<dbReference type="GO" id="GO:0003700">
    <property type="term" value="F:DNA-binding transcription factor activity"/>
    <property type="evidence" value="ECO:0007669"/>
    <property type="project" value="InterPro"/>
</dbReference>
<keyword evidence="4" id="KW-0597">Phosphoprotein</keyword>
<comment type="caution">
    <text evidence="7">The sequence shown here is derived from an EMBL/GenBank/DDBJ whole genome shotgun (WGS) entry which is preliminary data.</text>
</comment>
<dbReference type="InterPro" id="IPR020449">
    <property type="entry name" value="Tscrpt_reg_AraC-type_HTH"/>
</dbReference>
<dbReference type="InterPro" id="IPR009057">
    <property type="entry name" value="Homeodomain-like_sf"/>
</dbReference>
<dbReference type="InterPro" id="IPR001789">
    <property type="entry name" value="Sig_transdc_resp-reg_receiver"/>
</dbReference>
<evidence type="ECO:0000259" key="5">
    <source>
        <dbReference type="PROSITE" id="PS01124"/>
    </source>
</evidence>
<keyword evidence="3" id="KW-0804">Transcription</keyword>
<dbReference type="Pfam" id="PF00072">
    <property type="entry name" value="Response_reg"/>
    <property type="match status" value="1"/>
</dbReference>
<dbReference type="Pfam" id="PF12833">
    <property type="entry name" value="HTH_18"/>
    <property type="match status" value="1"/>
</dbReference>
<dbReference type="PROSITE" id="PS00041">
    <property type="entry name" value="HTH_ARAC_FAMILY_1"/>
    <property type="match status" value="1"/>
</dbReference>
<organism evidence="7 8">
    <name type="scientific">Paenibacillus whitsoniae</name>
    <dbReference type="NCBI Taxonomy" id="2496558"/>
    <lineage>
        <taxon>Bacteria</taxon>
        <taxon>Bacillati</taxon>
        <taxon>Bacillota</taxon>
        <taxon>Bacilli</taxon>
        <taxon>Bacillales</taxon>
        <taxon>Paenibacillaceae</taxon>
        <taxon>Paenibacillus</taxon>
    </lineage>
</organism>
<reference evidence="7 8" key="1">
    <citation type="submission" date="2018-12" db="EMBL/GenBank/DDBJ databases">
        <title>Bacillus ochoae sp. nov., Paenibacillus whitsoniae sp. nov., Paenibacillus spiritus sp. nov. Isolated from the Mars Exploration Rover during spacecraft assembly.</title>
        <authorList>
            <person name="Seuylemezian A."/>
            <person name="Vaishampayan P."/>
        </authorList>
    </citation>
    <scope>NUCLEOTIDE SEQUENCE [LARGE SCALE GENOMIC DNA]</scope>
    <source>
        <strain evidence="7 8">MER 54</strain>
    </source>
</reference>
<name>A0A430JJQ7_9BACL</name>
<evidence type="ECO:0000256" key="4">
    <source>
        <dbReference type="PROSITE-ProRule" id="PRU00169"/>
    </source>
</evidence>
<keyword evidence="2" id="KW-0238">DNA-binding</keyword>
<dbReference type="SUPFAM" id="SSF52172">
    <property type="entry name" value="CheY-like"/>
    <property type="match status" value="1"/>
</dbReference>
<evidence type="ECO:0000256" key="2">
    <source>
        <dbReference type="ARBA" id="ARBA00023125"/>
    </source>
</evidence>
<dbReference type="Gene3D" id="1.10.10.60">
    <property type="entry name" value="Homeodomain-like"/>
    <property type="match status" value="2"/>
</dbReference>
<feature type="modified residue" description="4-aspartylphosphate" evidence="4">
    <location>
        <position position="65"/>
    </location>
</feature>
<dbReference type="Gene3D" id="3.40.50.2300">
    <property type="match status" value="1"/>
</dbReference>
<evidence type="ECO:0000313" key="8">
    <source>
        <dbReference type="Proteomes" id="UP000276128"/>
    </source>
</evidence>
<proteinExistence type="predicted"/>
<dbReference type="PROSITE" id="PS50110">
    <property type="entry name" value="RESPONSE_REGULATORY"/>
    <property type="match status" value="1"/>
</dbReference>
<dbReference type="InterPro" id="IPR018060">
    <property type="entry name" value="HTH_AraC"/>
</dbReference>
<feature type="domain" description="HTH araC/xylS-type" evidence="5">
    <location>
        <begin position="250"/>
        <end position="348"/>
    </location>
</feature>
<dbReference type="GO" id="GO:0043565">
    <property type="term" value="F:sequence-specific DNA binding"/>
    <property type="evidence" value="ECO:0007669"/>
    <property type="project" value="InterPro"/>
</dbReference>
<dbReference type="PROSITE" id="PS01124">
    <property type="entry name" value="HTH_ARAC_FAMILY_2"/>
    <property type="match status" value="1"/>
</dbReference>
<feature type="domain" description="Response regulatory" evidence="6">
    <location>
        <begin position="14"/>
        <end position="130"/>
    </location>
</feature>
<dbReference type="GO" id="GO:0000160">
    <property type="term" value="P:phosphorelay signal transduction system"/>
    <property type="evidence" value="ECO:0007669"/>
    <property type="project" value="InterPro"/>
</dbReference>
<dbReference type="OrthoDB" id="9788446at2"/>
<dbReference type="SMART" id="SM00448">
    <property type="entry name" value="REC"/>
    <property type="match status" value="1"/>
</dbReference>
<dbReference type="Proteomes" id="UP000276128">
    <property type="component" value="Unassembled WGS sequence"/>
</dbReference>
<dbReference type="CDD" id="cd17536">
    <property type="entry name" value="REC_YesN-like"/>
    <property type="match status" value="1"/>
</dbReference>
<dbReference type="PANTHER" id="PTHR43280:SF2">
    <property type="entry name" value="HTH-TYPE TRANSCRIPTIONAL REGULATOR EXSA"/>
    <property type="match status" value="1"/>
</dbReference>
<dbReference type="InterPro" id="IPR018062">
    <property type="entry name" value="HTH_AraC-typ_CS"/>
</dbReference>
<dbReference type="PRINTS" id="PR00032">
    <property type="entry name" value="HTHARAC"/>
</dbReference>
<evidence type="ECO:0000259" key="6">
    <source>
        <dbReference type="PROSITE" id="PS50110"/>
    </source>
</evidence>
<dbReference type="EMBL" id="RXHU01000011">
    <property type="protein sequence ID" value="RTE11248.1"/>
    <property type="molecule type" value="Genomic_DNA"/>
</dbReference>